<dbReference type="AlphaFoldDB" id="A0A410K025"/>
<evidence type="ECO:0000256" key="6">
    <source>
        <dbReference type="ARBA" id="ARBA00022670"/>
    </source>
</evidence>
<keyword evidence="11" id="KW-1185">Reference proteome</keyword>
<keyword evidence="5 10" id="KW-0031">Aminopeptidase</keyword>
<dbReference type="PANTHER" id="PTHR34448:SF1">
    <property type="entry name" value="BLL6088 PROTEIN"/>
    <property type="match status" value="1"/>
</dbReference>
<evidence type="ECO:0000256" key="8">
    <source>
        <dbReference type="ARBA" id="ARBA00022801"/>
    </source>
</evidence>
<comment type="cofactor">
    <cofactor evidence="1">
        <name>Co(2+)</name>
        <dbReference type="ChEBI" id="CHEBI:48828"/>
    </cofactor>
</comment>
<dbReference type="Proteomes" id="UP000287502">
    <property type="component" value="Chromosome"/>
</dbReference>
<reference evidence="10 11" key="1">
    <citation type="submission" date="2019-01" db="EMBL/GenBank/DDBJ databases">
        <title>Geovibrio thiophilus DSM 11263, complete genome.</title>
        <authorList>
            <person name="Spring S."/>
            <person name="Bunk B."/>
            <person name="Sproer C."/>
        </authorList>
    </citation>
    <scope>NUCLEOTIDE SEQUENCE [LARGE SCALE GENOMIC DNA]</scope>
    <source>
        <strain evidence="10 11">DSM 11263</strain>
    </source>
</reference>
<dbReference type="GO" id="GO:0006508">
    <property type="term" value="P:proteolysis"/>
    <property type="evidence" value="ECO:0007669"/>
    <property type="project" value="UniProtKB-KW"/>
</dbReference>
<dbReference type="Pfam" id="PF02073">
    <property type="entry name" value="Peptidase_M29"/>
    <property type="match status" value="1"/>
</dbReference>
<name>A0A410K025_9BACT</name>
<evidence type="ECO:0000256" key="7">
    <source>
        <dbReference type="ARBA" id="ARBA00022723"/>
    </source>
</evidence>
<comment type="cofactor">
    <cofactor evidence="3">
        <name>Zn(2+)</name>
        <dbReference type="ChEBI" id="CHEBI:29105"/>
    </cofactor>
</comment>
<dbReference type="OrthoDB" id="9803993at2"/>
<dbReference type="GO" id="GO:0008237">
    <property type="term" value="F:metallopeptidase activity"/>
    <property type="evidence" value="ECO:0007669"/>
    <property type="project" value="UniProtKB-KW"/>
</dbReference>
<evidence type="ECO:0000256" key="4">
    <source>
        <dbReference type="ARBA" id="ARBA00008236"/>
    </source>
</evidence>
<dbReference type="InterPro" id="IPR035097">
    <property type="entry name" value="M29_N-terminal"/>
</dbReference>
<sequence length="365" mass="40776">MSLEKKLAKLICEYSLALRKGDILLIRAETVSEPLIKEIYAKTLEIGAYPVLRLAFSGQQSVFYKHAGKDQLEFIPHSVWADTHNVTASVYIDATDNTKQLTGADKSKIATYAKSYAKVREVLMDREQKGEFRWSLCPYPTAAMAQDAEMSLDEYTEFVFRACRLHEDDPVAAWRAVDEYQQKITGLLNGTKELRIVGNKTDITFNVDGRKWINCNGHHNMPDGEVFTSPVEDGVNGTIYFDVPTSYMGVEAGGITLKIEKGRIMEAHAEKGDDFLQSVLETDEGSRFIGEIAFGLNESITKPTKNILFDEKIGRTIHMAVGASYPEAGGKNKSGIHWDMIKAMEDGKAYLDGRLVFENGRFSGM</sequence>
<evidence type="ECO:0000256" key="2">
    <source>
        <dbReference type="ARBA" id="ARBA00001946"/>
    </source>
</evidence>
<dbReference type="InterPro" id="IPR052170">
    <property type="entry name" value="M29_Exopeptidase"/>
</dbReference>
<protein>
    <submittedName>
        <fullName evidence="10">Aminopeptidase</fullName>
    </submittedName>
</protein>
<organism evidence="10 11">
    <name type="scientific">Geovibrio thiophilus</name>
    <dbReference type="NCBI Taxonomy" id="139438"/>
    <lineage>
        <taxon>Bacteria</taxon>
        <taxon>Pseudomonadati</taxon>
        <taxon>Deferribacterota</taxon>
        <taxon>Deferribacteres</taxon>
        <taxon>Deferribacterales</taxon>
        <taxon>Geovibrionaceae</taxon>
        <taxon>Geovibrio</taxon>
    </lineage>
</organism>
<dbReference type="SUPFAM" id="SSF144052">
    <property type="entry name" value="Thermophilic metalloprotease-like"/>
    <property type="match status" value="1"/>
</dbReference>
<dbReference type="Gene3D" id="3.40.1830.10">
    <property type="entry name" value="Thermophilic metalloprotease (M29)"/>
    <property type="match status" value="1"/>
</dbReference>
<dbReference type="EMBL" id="CP035108">
    <property type="protein sequence ID" value="QAR33628.1"/>
    <property type="molecule type" value="Genomic_DNA"/>
</dbReference>
<evidence type="ECO:0000256" key="1">
    <source>
        <dbReference type="ARBA" id="ARBA00001941"/>
    </source>
</evidence>
<dbReference type="PANTHER" id="PTHR34448">
    <property type="entry name" value="AMINOPEPTIDASE"/>
    <property type="match status" value="1"/>
</dbReference>
<keyword evidence="6" id="KW-0645">Protease</keyword>
<accession>A0A410K025</accession>
<dbReference type="RefSeq" id="WP_128466914.1">
    <property type="nucleotide sequence ID" value="NZ_CP035108.1"/>
</dbReference>
<keyword evidence="7" id="KW-0479">Metal-binding</keyword>
<comment type="similarity">
    <text evidence="4">Belongs to the peptidase M29 family.</text>
</comment>
<dbReference type="PRINTS" id="PR00919">
    <property type="entry name" value="THERMOPTASE"/>
</dbReference>
<evidence type="ECO:0000313" key="11">
    <source>
        <dbReference type="Proteomes" id="UP000287502"/>
    </source>
</evidence>
<evidence type="ECO:0000256" key="5">
    <source>
        <dbReference type="ARBA" id="ARBA00022438"/>
    </source>
</evidence>
<evidence type="ECO:0000256" key="9">
    <source>
        <dbReference type="ARBA" id="ARBA00023049"/>
    </source>
</evidence>
<comment type="cofactor">
    <cofactor evidence="2">
        <name>Mg(2+)</name>
        <dbReference type="ChEBI" id="CHEBI:18420"/>
    </cofactor>
</comment>
<keyword evidence="8" id="KW-0378">Hydrolase</keyword>
<dbReference type="GO" id="GO:0004177">
    <property type="term" value="F:aminopeptidase activity"/>
    <property type="evidence" value="ECO:0007669"/>
    <property type="project" value="UniProtKB-KW"/>
</dbReference>
<proteinExistence type="inferred from homology"/>
<dbReference type="KEGG" id="gtl:EP073_09510"/>
<dbReference type="GO" id="GO:0046872">
    <property type="term" value="F:metal ion binding"/>
    <property type="evidence" value="ECO:0007669"/>
    <property type="project" value="UniProtKB-KW"/>
</dbReference>
<gene>
    <name evidence="10" type="ORF">EP073_09510</name>
</gene>
<keyword evidence="9" id="KW-0482">Metalloprotease</keyword>
<dbReference type="InterPro" id="IPR000787">
    <property type="entry name" value="Peptidase_M29"/>
</dbReference>
<evidence type="ECO:0000256" key="3">
    <source>
        <dbReference type="ARBA" id="ARBA00001947"/>
    </source>
</evidence>
<evidence type="ECO:0000313" key="10">
    <source>
        <dbReference type="EMBL" id="QAR33628.1"/>
    </source>
</evidence>